<feature type="domain" description="Solute-binding protein family 3/N-terminal" evidence="2">
    <location>
        <begin position="32"/>
        <end position="262"/>
    </location>
</feature>
<reference evidence="3" key="1">
    <citation type="submission" date="2019-12" db="EMBL/GenBank/DDBJ databases">
        <title>Novel species isolated from a subtropical stream in China.</title>
        <authorList>
            <person name="Lu H."/>
        </authorList>
    </citation>
    <scope>NUCLEOTIDE SEQUENCE [LARGE SCALE GENOMIC DNA]</scope>
    <source>
        <strain evidence="3">FT81W</strain>
    </source>
</reference>
<dbReference type="Pfam" id="PF00497">
    <property type="entry name" value="SBP_bac_3"/>
    <property type="match status" value="1"/>
</dbReference>
<keyword evidence="1" id="KW-0732">Signal</keyword>
<dbReference type="SMART" id="SM00062">
    <property type="entry name" value="PBPb"/>
    <property type="match status" value="1"/>
</dbReference>
<evidence type="ECO:0000313" key="4">
    <source>
        <dbReference type="Proteomes" id="UP000447355"/>
    </source>
</evidence>
<protein>
    <submittedName>
        <fullName evidence="3">Transporter substrate-binding domain-containing protein</fullName>
    </submittedName>
</protein>
<evidence type="ECO:0000256" key="1">
    <source>
        <dbReference type="SAM" id="SignalP"/>
    </source>
</evidence>
<comment type="caution">
    <text evidence="3">The sequence shown here is derived from an EMBL/GenBank/DDBJ whole genome shotgun (WGS) entry which is preliminary data.</text>
</comment>
<dbReference type="Proteomes" id="UP000447355">
    <property type="component" value="Unassembled WGS sequence"/>
</dbReference>
<sequence>MSKDGIHRSCAGALLALSLLSPTAHAAGGKETVALCFEQQDVLPWRSRQGGGLNFALLKMVEQQLDIRFDYQAVPWKRCLAELKSNTVDGAFAVSYKPDRRELGEYPGGQQIDASKRMHIDSYMVVRRKGSKVEWDGKSFHNLDGAIGFQLGYSVGDVLRAQNVEVDEGSQRADELARKLIAGRVAAAAIGGSDANGLMHGPLAPQLEELPIPIIEKPYFLILSHGMVASRPQLAERIWRAIEEARNSAAYRKLEAAEGVRH</sequence>
<name>A0A845GMK7_9BURK</name>
<dbReference type="InterPro" id="IPR001638">
    <property type="entry name" value="Solute-binding_3/MltF_N"/>
</dbReference>
<dbReference type="RefSeq" id="WP_161084324.1">
    <property type="nucleotide sequence ID" value="NZ_WWCX01000023.1"/>
</dbReference>
<dbReference type="EMBL" id="WWCX01000023">
    <property type="protein sequence ID" value="MYM95191.1"/>
    <property type="molecule type" value="Genomic_DNA"/>
</dbReference>
<gene>
    <name evidence="3" type="ORF">GTP90_15080</name>
</gene>
<dbReference type="SUPFAM" id="SSF53850">
    <property type="entry name" value="Periplasmic binding protein-like II"/>
    <property type="match status" value="1"/>
</dbReference>
<accession>A0A845GMK7</accession>
<evidence type="ECO:0000259" key="2">
    <source>
        <dbReference type="SMART" id="SM00062"/>
    </source>
</evidence>
<proteinExistence type="predicted"/>
<organism evidence="3 4">
    <name type="scientific">Duganella vulcania</name>
    <dbReference type="NCBI Taxonomy" id="2692166"/>
    <lineage>
        <taxon>Bacteria</taxon>
        <taxon>Pseudomonadati</taxon>
        <taxon>Pseudomonadota</taxon>
        <taxon>Betaproteobacteria</taxon>
        <taxon>Burkholderiales</taxon>
        <taxon>Oxalobacteraceae</taxon>
        <taxon>Telluria group</taxon>
        <taxon>Duganella</taxon>
    </lineage>
</organism>
<feature type="chain" id="PRO_5033004681" evidence="1">
    <location>
        <begin position="27"/>
        <end position="262"/>
    </location>
</feature>
<feature type="signal peptide" evidence="1">
    <location>
        <begin position="1"/>
        <end position="26"/>
    </location>
</feature>
<dbReference type="AlphaFoldDB" id="A0A845GMK7"/>
<dbReference type="Gene3D" id="3.40.190.10">
    <property type="entry name" value="Periplasmic binding protein-like II"/>
    <property type="match status" value="2"/>
</dbReference>
<evidence type="ECO:0000313" key="3">
    <source>
        <dbReference type="EMBL" id="MYM95191.1"/>
    </source>
</evidence>